<protein>
    <submittedName>
        <fullName evidence="4">Putative lipoprotein</fullName>
    </submittedName>
</protein>
<gene>
    <name evidence="3" type="ordered locus">Fisuc_2752</name>
    <name evidence="4" type="ordered locus">FSU_0003</name>
</gene>
<reference evidence="3 6" key="1">
    <citation type="submission" date="2009-10" db="EMBL/GenBank/DDBJ databases">
        <title>Complete sequence of Fibrobacter succinogenes subsp. succinogenes S85.</title>
        <authorList>
            <consortium name="US DOE Joint Genome Institute"/>
            <person name="Lucas S."/>
            <person name="Copeland A."/>
            <person name="Lapidus A."/>
            <person name="Glavina del Rio T."/>
            <person name="Tice H."/>
            <person name="Bruce D."/>
            <person name="Goodwin L."/>
            <person name="Pitluck S."/>
            <person name="Chertkov O."/>
            <person name="Detter J.C."/>
            <person name="Han C."/>
            <person name="Tapia R."/>
            <person name="Larimer F."/>
            <person name="Land M."/>
            <person name="Hauser L."/>
            <person name="Kyrpides N."/>
            <person name="Mikhailova N."/>
            <person name="Weimer P.J."/>
            <person name="Stevenson D.M."/>
            <person name="Boyum J."/>
            <person name="Brumm P.I."/>
            <person name="Mead D."/>
        </authorList>
    </citation>
    <scope>NUCLEOTIDE SEQUENCE [LARGE SCALE GENOMIC DNA]</scope>
    <source>
        <strain evidence="6">ATCC 19169 / S85</strain>
        <strain evidence="3">S85</strain>
    </source>
</reference>
<dbReference type="EMBL" id="CP001792">
    <property type="protein sequence ID" value="ACX76335.1"/>
    <property type="molecule type" value="Genomic_DNA"/>
</dbReference>
<feature type="chain" id="PRO_5003000300" evidence="2">
    <location>
        <begin position="22"/>
        <end position="455"/>
    </location>
</feature>
<dbReference type="Proteomes" id="UP000000517">
    <property type="component" value="Chromosome"/>
</dbReference>
<dbReference type="AlphaFoldDB" id="C9RN83"/>
<evidence type="ECO:0000256" key="1">
    <source>
        <dbReference type="SAM" id="MobiDB-lite"/>
    </source>
</evidence>
<dbReference type="PROSITE" id="PS51257">
    <property type="entry name" value="PROKAR_LIPOPROTEIN"/>
    <property type="match status" value="1"/>
</dbReference>
<feature type="compositionally biased region" description="Low complexity" evidence="1">
    <location>
        <begin position="101"/>
        <end position="113"/>
    </location>
</feature>
<dbReference type="KEGG" id="fsu:Fisuc_2752"/>
<dbReference type="HOGENOM" id="CLU_600969_0_0_0"/>
<name>C9RN83_FIBSS</name>
<organism evidence="4 5">
    <name type="scientific">Fibrobacter succinogenes (strain ATCC 19169 / S85)</name>
    <dbReference type="NCBI Taxonomy" id="59374"/>
    <lineage>
        <taxon>Bacteria</taxon>
        <taxon>Pseudomonadati</taxon>
        <taxon>Fibrobacterota</taxon>
        <taxon>Fibrobacteria</taxon>
        <taxon>Fibrobacterales</taxon>
        <taxon>Fibrobacteraceae</taxon>
        <taxon>Fibrobacter</taxon>
    </lineage>
</organism>
<evidence type="ECO:0000313" key="5">
    <source>
        <dbReference type="Proteomes" id="UP000000517"/>
    </source>
</evidence>
<keyword evidence="6" id="KW-1185">Reference proteome</keyword>
<proteinExistence type="predicted"/>
<dbReference type="PATRIC" id="fig|59374.8.peg.3"/>
<keyword evidence="2" id="KW-0732">Signal</keyword>
<accession>C9RN83</accession>
<evidence type="ECO:0000313" key="3">
    <source>
        <dbReference type="EMBL" id="ACX76335.1"/>
    </source>
</evidence>
<dbReference type="OrthoDB" id="9777583at2"/>
<feature type="compositionally biased region" description="Basic and acidic residues" evidence="1">
    <location>
        <begin position="58"/>
        <end position="87"/>
    </location>
</feature>
<feature type="signal peptide" evidence="2">
    <location>
        <begin position="1"/>
        <end position="21"/>
    </location>
</feature>
<dbReference type="KEGG" id="fsc:FSU_0003"/>
<feature type="compositionally biased region" description="Acidic residues" evidence="1">
    <location>
        <begin position="40"/>
        <end position="49"/>
    </location>
</feature>
<keyword evidence="4" id="KW-0449">Lipoprotein</keyword>
<evidence type="ECO:0000313" key="4">
    <source>
        <dbReference type="EMBL" id="ADL26097.1"/>
    </source>
</evidence>
<feature type="region of interest" description="Disordered" evidence="1">
    <location>
        <begin position="28"/>
        <end position="119"/>
    </location>
</feature>
<dbReference type="Proteomes" id="UP000001497">
    <property type="component" value="Chromosome"/>
</dbReference>
<evidence type="ECO:0000313" key="6">
    <source>
        <dbReference type="Proteomes" id="UP000001497"/>
    </source>
</evidence>
<sequence length="455" mass="50091">MGMNKKKLLALLVSSAFLFTACDEEDLPSAPKKEISSSSVEEDDCDSDECEVKSSSSKSEDKKSSDSKDDDKKSSDSKDNKSSDSKSESNSSSSAKDEAKSSSSAEAPKSSSSVDVPKGARAAKLTDLEKNVELKLFDQTVYLSTGSKQGLVALRIQDELWLVTYTDFANGEVKFVDGNVGKQYAETDAVKKILEKLKDKNGFTISFIVDENGVVKYAVNGSKEYSEAVKASVAVAKGKVSKAEDIKDKIYKCTDGDTTRTFTFFDNSYIVENGVGDKVAYWIGGHYDIQRSTLLMRPAYYNKPVYSMYAYSVGTENTISMSNGETTTTMNCKVEASEYEYEKASDFVGEWQAQKDGVEWKFTLKADGTYELVAFEGNNVNSAEYKIGSWEIYGYHLMMHNTGCQHQDKCTSSIHGQLQTGPIDKATNKISGFSFIHSDPDTPKIPTSFDAPQYE</sequence>
<evidence type="ECO:0000256" key="2">
    <source>
        <dbReference type="SAM" id="SignalP"/>
    </source>
</evidence>
<reference evidence="4" key="3">
    <citation type="submission" date="2010-08" db="EMBL/GenBank/DDBJ databases">
        <authorList>
            <person name="Durkin A.S."/>
            <person name="Nelson K.E."/>
            <person name="Morrison M."/>
            <person name="Forsberg C.W."/>
            <person name="Wilson D.B."/>
            <person name="Russell J.B."/>
            <person name="Cann I.K.O."/>
            <person name="Mackie R.I."/>
            <person name="White B.A."/>
        </authorList>
    </citation>
    <scope>NUCLEOTIDE SEQUENCE</scope>
    <source>
        <strain evidence="4">S85</strain>
    </source>
</reference>
<reference evidence="5" key="2">
    <citation type="submission" date="2010-08" db="EMBL/GenBank/DDBJ databases">
        <title>Complete sequence of Fibrobacter succinogenes subsp. succinogenes S85.</title>
        <authorList>
            <person name="Durkin A.S."/>
            <person name="Nelson K.E."/>
            <person name="Morrison M."/>
            <person name="Forsberg C.W."/>
            <person name="Wilson D.B."/>
            <person name="Russell J.B."/>
            <person name="Cann I.K.O."/>
            <person name="Mackie R.I."/>
            <person name="White B.A."/>
        </authorList>
    </citation>
    <scope>NUCLEOTIDE SEQUENCE [LARGE SCALE GENOMIC DNA]</scope>
    <source>
        <strain evidence="5">ATCC 19169 / S85</strain>
    </source>
</reference>
<dbReference type="EMBL" id="CP002158">
    <property type="protein sequence ID" value="ADL26097.1"/>
    <property type="molecule type" value="Genomic_DNA"/>
</dbReference>